<organism evidence="1 2">
    <name type="scientific">Thioflavicoccus mobilis 8321</name>
    <dbReference type="NCBI Taxonomy" id="765912"/>
    <lineage>
        <taxon>Bacteria</taxon>
        <taxon>Pseudomonadati</taxon>
        <taxon>Pseudomonadota</taxon>
        <taxon>Gammaproteobacteria</taxon>
        <taxon>Chromatiales</taxon>
        <taxon>Chromatiaceae</taxon>
        <taxon>Thioflavicoccus</taxon>
    </lineage>
</organism>
<dbReference type="KEGG" id="tmb:Thimo_2278"/>
<gene>
    <name evidence="1" type="ORF">Thimo_2278</name>
</gene>
<name>L0GYW8_9GAMM</name>
<keyword evidence="2" id="KW-1185">Reference proteome</keyword>
<evidence type="ECO:0000313" key="1">
    <source>
        <dbReference type="EMBL" id="AGA91022.1"/>
    </source>
</evidence>
<evidence type="ECO:0000313" key="2">
    <source>
        <dbReference type="Proteomes" id="UP000010816"/>
    </source>
</evidence>
<sequence>MMEICPVPREFSDPPPPYQPLCRQLAELLASFPDGARFSAAQRARWAAPLKPWMLARPDSAGVRGEVLYLLAADGGDDWPVGDCSVSAVQKWLNPFSGNLSPNHRTLIRFVAWCRLDLCRMLALVLKRDWESWIKPRYGWSAQQGFIAEPHPDADTATATTVHGLALSDALAHLAARDDPTERAAFRRDLPGLLEEPTLADYARRLAHEIDGAGHPIGVSAERVAAVVERLLDADILHAEGLDQACGRELDVRRAEVLHGVREVLTHHARYQAAIERYRFFLEDQAGHLDTIVAAKRRATLVERLLGALRALCKSAAGPVDAAALRRIGRRLRQEQRDEELSGARPVSDGGGAIAQILGQPRLRVPIVRYREDLRLRQRLLGMLHPDIVFRLPDLTPAERERLWAQLNELFATGKALIDAGDVAGVLMKARELDIDLTRLLAGEREIASALAALDGLCDPQLWEEKIAEVERHYEAQTIPIGGDAGVSVASLLRAADHLASDWRGRRRPELELADAQCEAGLTPEAKELLRLLCEALDAPDIERFDTLCTTAGKPETH</sequence>
<dbReference type="STRING" id="765912.Thimo_2278"/>
<dbReference type="Proteomes" id="UP000010816">
    <property type="component" value="Chromosome"/>
</dbReference>
<accession>L0GYW8</accession>
<dbReference type="PATRIC" id="fig|765912.4.peg.2236"/>
<reference evidence="1 2" key="1">
    <citation type="submission" date="2011-09" db="EMBL/GenBank/DDBJ databases">
        <title>Complete sequence of chromosome of Thioflavicoccus mobilis 8321.</title>
        <authorList>
            <consortium name="US DOE Joint Genome Institute"/>
            <person name="Lucas S."/>
            <person name="Han J."/>
            <person name="Lapidus A."/>
            <person name="Cheng J.-F."/>
            <person name="Goodwin L."/>
            <person name="Pitluck S."/>
            <person name="Peters L."/>
            <person name="Ovchinnikova G."/>
            <person name="Lu M."/>
            <person name="Detter J.C."/>
            <person name="Han C."/>
            <person name="Tapia R."/>
            <person name="Land M."/>
            <person name="Hauser L."/>
            <person name="Kyrpides N."/>
            <person name="Ivanova N."/>
            <person name="Pagani I."/>
            <person name="Vogl K."/>
            <person name="Liu Z."/>
            <person name="Imhoff J."/>
            <person name="Thiel V."/>
            <person name="Frigaard N.-U."/>
            <person name="Bryant D."/>
            <person name="Woyke T."/>
        </authorList>
    </citation>
    <scope>NUCLEOTIDE SEQUENCE [LARGE SCALE GENOMIC DNA]</scope>
    <source>
        <strain evidence="1 2">8321</strain>
    </source>
</reference>
<dbReference type="EMBL" id="CP003051">
    <property type="protein sequence ID" value="AGA91022.1"/>
    <property type="molecule type" value="Genomic_DNA"/>
</dbReference>
<dbReference type="HOGENOM" id="CLU_488273_0_0_6"/>
<proteinExistence type="predicted"/>
<protein>
    <submittedName>
        <fullName evidence="1">Uncharacterized protein</fullName>
    </submittedName>
</protein>
<dbReference type="AlphaFoldDB" id="L0GYW8"/>